<accession>A0A420TJ48</accession>
<sequence length="329" mass="35971">MALSSHGLETRAMSDPSGLPLSLASMRTKLLQFSRGRGILGENGLDSIQDETAARALHPDMVAIYEDKNFCCSRRREELGITPSPDDVVYILESAGDCLCKGRSEVAWNHEVHFPLLCLALRNRSKGALQRLINVTSCSSASVIPDYRIRFAPDQKIDFCVYLDPHHDPNEKNISSTVDTVRARLPGLSINPTNDLSLLSKPIAIPIETKRPSEGLDTANLQVATFLTAHLTLLQRLVDAGASAPVDDGEKTPSVDDLGFLPGLIVQGNTWNFIAASRQDPRTVGLPRAIVAAVLIDLGDMVRGLTRFDGRHIRHLPNRRVVTITAPMD</sequence>
<name>A0A420TJ48_GIBIN</name>
<reference evidence="2 3" key="1">
    <citation type="journal article" date="2018" name="Sci. Rep.">
        <title>Characterisation of pathogen-specific regions and novel effector candidates in Fusarium oxysporum f. sp. cepae.</title>
        <authorList>
            <person name="Armitage A.D."/>
            <person name="Taylor A."/>
            <person name="Sobczyk M.K."/>
            <person name="Baxter L."/>
            <person name="Greenfield B.P."/>
            <person name="Bates H.J."/>
            <person name="Wilson F."/>
            <person name="Jackson A.C."/>
            <person name="Ott S."/>
            <person name="Harrison R.J."/>
            <person name="Clarkson J.P."/>
        </authorList>
    </citation>
    <scope>NUCLEOTIDE SEQUENCE [LARGE SCALE GENOMIC DNA]</scope>
    <source>
        <strain evidence="2 3">Fp_A8</strain>
    </source>
</reference>
<organism evidence="2 3">
    <name type="scientific">Gibberella intermedia</name>
    <name type="common">Bulb rot disease fungus</name>
    <name type="synonym">Fusarium proliferatum</name>
    <dbReference type="NCBI Taxonomy" id="948311"/>
    <lineage>
        <taxon>Eukaryota</taxon>
        <taxon>Fungi</taxon>
        <taxon>Dikarya</taxon>
        <taxon>Ascomycota</taxon>
        <taxon>Pezizomycotina</taxon>
        <taxon>Sordariomycetes</taxon>
        <taxon>Hypocreomycetidae</taxon>
        <taxon>Hypocreales</taxon>
        <taxon>Nectriaceae</taxon>
        <taxon>Fusarium</taxon>
        <taxon>Fusarium fujikuroi species complex</taxon>
    </lineage>
</organism>
<dbReference type="Proteomes" id="UP000283569">
    <property type="component" value="Unassembled WGS sequence"/>
</dbReference>
<evidence type="ECO:0000313" key="2">
    <source>
        <dbReference type="EMBL" id="RKL41587.1"/>
    </source>
</evidence>
<gene>
    <name evidence="2" type="ORF">BFJ72_g5479</name>
</gene>
<proteinExistence type="predicted"/>
<dbReference type="InterPro" id="IPR046797">
    <property type="entry name" value="PDDEXK_12"/>
</dbReference>
<dbReference type="EMBL" id="MRDB01000015">
    <property type="protein sequence ID" value="RKL41587.1"/>
    <property type="molecule type" value="Genomic_DNA"/>
</dbReference>
<comment type="caution">
    <text evidence="2">The sequence shown here is derived from an EMBL/GenBank/DDBJ whole genome shotgun (WGS) entry which is preliminary data.</text>
</comment>
<protein>
    <recommendedName>
        <fullName evidence="1">PD-(D/E)XK nuclease-like domain-containing protein</fullName>
    </recommendedName>
</protein>
<dbReference type="Pfam" id="PF20516">
    <property type="entry name" value="PDDEXK_12"/>
    <property type="match status" value="1"/>
</dbReference>
<evidence type="ECO:0000259" key="1">
    <source>
        <dbReference type="Pfam" id="PF20516"/>
    </source>
</evidence>
<dbReference type="AlphaFoldDB" id="A0A420TJ48"/>
<evidence type="ECO:0000313" key="3">
    <source>
        <dbReference type="Proteomes" id="UP000283569"/>
    </source>
</evidence>
<feature type="domain" description="PD-(D/E)XK nuclease-like" evidence="1">
    <location>
        <begin position="69"/>
        <end position="280"/>
    </location>
</feature>